<evidence type="ECO:0000256" key="6">
    <source>
        <dbReference type="ARBA" id="ARBA00022687"/>
    </source>
</evidence>
<comment type="subcellular location">
    <subcellularLocation>
        <location evidence="2">Cytoplasm</location>
    </subcellularLocation>
    <subcellularLocation>
        <location evidence="1">Membrane</location>
    </subcellularLocation>
</comment>
<dbReference type="GO" id="GO:0005938">
    <property type="term" value="C:cell cortex"/>
    <property type="evidence" value="ECO:0007669"/>
    <property type="project" value="UniProtKB-ARBA"/>
</dbReference>
<evidence type="ECO:0000313" key="11">
    <source>
        <dbReference type="Proteomes" id="UP001608902"/>
    </source>
</evidence>
<dbReference type="InterPro" id="IPR036390">
    <property type="entry name" value="WH_DNA-bd_sf"/>
</dbReference>
<dbReference type="InterPro" id="IPR036034">
    <property type="entry name" value="PDZ_sf"/>
</dbReference>
<evidence type="ECO:0000313" key="10">
    <source>
        <dbReference type="EMBL" id="MFH4976206.1"/>
    </source>
</evidence>
<proteinExistence type="inferred from homology"/>
<dbReference type="GO" id="GO:0035591">
    <property type="term" value="F:signaling adaptor activity"/>
    <property type="evidence" value="ECO:0007669"/>
    <property type="project" value="UniProtKB-ARBA"/>
</dbReference>
<dbReference type="FunFam" id="2.30.42.10:FF:000203">
    <property type="entry name" value="DiSHevelled related"/>
    <property type="match status" value="1"/>
</dbReference>
<dbReference type="GO" id="GO:0048468">
    <property type="term" value="P:cell development"/>
    <property type="evidence" value="ECO:0007669"/>
    <property type="project" value="UniProtKB-ARBA"/>
</dbReference>
<dbReference type="GO" id="GO:0048730">
    <property type="term" value="P:epidermis morphogenesis"/>
    <property type="evidence" value="ECO:0007669"/>
    <property type="project" value="UniProtKB-ARBA"/>
</dbReference>
<dbReference type="PROSITE" id="PS50106">
    <property type="entry name" value="PDZ"/>
    <property type="match status" value="1"/>
</dbReference>
<dbReference type="Pfam" id="PF00610">
    <property type="entry name" value="DEP"/>
    <property type="match status" value="1"/>
</dbReference>
<feature type="domain" description="PDZ" evidence="8">
    <location>
        <begin position="8"/>
        <end position="76"/>
    </location>
</feature>
<dbReference type="GO" id="GO:0048699">
    <property type="term" value="P:generation of neurons"/>
    <property type="evidence" value="ECO:0007669"/>
    <property type="project" value="UniProtKB-ARBA"/>
</dbReference>
<evidence type="ECO:0008006" key="12">
    <source>
        <dbReference type="Google" id="ProtNLM"/>
    </source>
</evidence>
<comment type="caution">
    <text evidence="10">The sequence shown here is derived from an EMBL/GenBank/DDBJ whole genome shotgun (WGS) entry which is preliminary data.</text>
</comment>
<keyword evidence="5" id="KW-0963">Cytoplasm</keyword>
<accession>A0ABD6E9A4</accession>
<dbReference type="GO" id="GO:0016020">
    <property type="term" value="C:membrane"/>
    <property type="evidence" value="ECO:0007669"/>
    <property type="project" value="UniProtKB-SubCell"/>
</dbReference>
<reference evidence="10 11" key="1">
    <citation type="submission" date="2024-08" db="EMBL/GenBank/DDBJ databases">
        <title>Gnathostoma spinigerum genome.</title>
        <authorList>
            <person name="Gonzalez-Bertolin B."/>
            <person name="Monzon S."/>
            <person name="Zaballos A."/>
            <person name="Jimenez P."/>
            <person name="Dekumyoy P."/>
            <person name="Varona S."/>
            <person name="Cuesta I."/>
            <person name="Sumanam S."/>
            <person name="Adisakwattana P."/>
            <person name="Gasser R.B."/>
            <person name="Hernandez-Gonzalez A."/>
            <person name="Young N.D."/>
            <person name="Perteguer M.J."/>
        </authorList>
    </citation>
    <scope>NUCLEOTIDE SEQUENCE [LARGE SCALE GENOMIC DNA]</scope>
    <source>
        <strain evidence="10">AL3</strain>
        <tissue evidence="10">Liver</tissue>
    </source>
</reference>
<gene>
    <name evidence="10" type="ORF">AB6A40_002915</name>
</gene>
<keyword evidence="4" id="KW-0217">Developmental protein</keyword>
<evidence type="ECO:0000256" key="1">
    <source>
        <dbReference type="ARBA" id="ARBA00004370"/>
    </source>
</evidence>
<dbReference type="SUPFAM" id="SSF46785">
    <property type="entry name" value="Winged helix' DNA-binding domain"/>
    <property type="match status" value="1"/>
</dbReference>
<organism evidence="10 11">
    <name type="scientific">Gnathostoma spinigerum</name>
    <dbReference type="NCBI Taxonomy" id="75299"/>
    <lineage>
        <taxon>Eukaryota</taxon>
        <taxon>Metazoa</taxon>
        <taxon>Ecdysozoa</taxon>
        <taxon>Nematoda</taxon>
        <taxon>Chromadorea</taxon>
        <taxon>Rhabditida</taxon>
        <taxon>Spirurina</taxon>
        <taxon>Gnathostomatomorpha</taxon>
        <taxon>Gnathostomatoidea</taxon>
        <taxon>Gnathostomatidae</taxon>
        <taxon>Gnathostoma</taxon>
    </lineage>
</organism>
<evidence type="ECO:0000256" key="5">
    <source>
        <dbReference type="ARBA" id="ARBA00022490"/>
    </source>
</evidence>
<dbReference type="CDD" id="cd04438">
    <property type="entry name" value="DEP_dishevelled"/>
    <property type="match status" value="1"/>
</dbReference>
<dbReference type="GO" id="GO:0016477">
    <property type="term" value="P:cell migration"/>
    <property type="evidence" value="ECO:0007669"/>
    <property type="project" value="UniProtKB-ARBA"/>
</dbReference>
<dbReference type="PANTHER" id="PTHR10878">
    <property type="entry name" value="SEGMENT POLARITY PROTEIN DISHEVELLED"/>
    <property type="match status" value="1"/>
</dbReference>
<dbReference type="GO" id="GO:0016055">
    <property type="term" value="P:Wnt signaling pathway"/>
    <property type="evidence" value="ECO:0007669"/>
    <property type="project" value="UniProtKB-KW"/>
</dbReference>
<dbReference type="GO" id="GO:0003002">
    <property type="term" value="P:regionalization"/>
    <property type="evidence" value="ECO:0007669"/>
    <property type="project" value="UniProtKB-ARBA"/>
</dbReference>
<dbReference type="Pfam" id="PF00595">
    <property type="entry name" value="PDZ"/>
    <property type="match status" value="1"/>
</dbReference>
<evidence type="ECO:0000256" key="7">
    <source>
        <dbReference type="ARBA" id="ARBA00023136"/>
    </source>
</evidence>
<dbReference type="InterPro" id="IPR015506">
    <property type="entry name" value="Dsh/Dvl-rel"/>
</dbReference>
<dbReference type="AlphaFoldDB" id="A0ABD6E9A4"/>
<dbReference type="SUPFAM" id="SSF50156">
    <property type="entry name" value="PDZ domain-like"/>
    <property type="match status" value="1"/>
</dbReference>
<keyword evidence="6" id="KW-0879">Wnt signaling pathway</keyword>
<dbReference type="GO" id="GO:0009887">
    <property type="term" value="P:animal organ morphogenesis"/>
    <property type="evidence" value="ECO:0007669"/>
    <property type="project" value="UniProtKB-ARBA"/>
</dbReference>
<feature type="domain" description="DEP" evidence="9">
    <location>
        <begin position="226"/>
        <end position="300"/>
    </location>
</feature>
<dbReference type="GO" id="GO:0000132">
    <property type="term" value="P:establishment of mitotic spindle orientation"/>
    <property type="evidence" value="ECO:0007669"/>
    <property type="project" value="UniProtKB-ARBA"/>
</dbReference>
<evidence type="ECO:0000256" key="2">
    <source>
        <dbReference type="ARBA" id="ARBA00004496"/>
    </source>
</evidence>
<dbReference type="CDD" id="cd06717">
    <property type="entry name" value="PDZ_Dishevelled-like"/>
    <property type="match status" value="1"/>
</dbReference>
<comment type="similarity">
    <text evidence="3">Belongs to the DSH family.</text>
</comment>
<evidence type="ECO:0000256" key="3">
    <source>
        <dbReference type="ARBA" id="ARBA00008735"/>
    </source>
</evidence>
<dbReference type="GO" id="GO:0048646">
    <property type="term" value="P:anatomical structure formation involved in morphogenesis"/>
    <property type="evidence" value="ECO:0007669"/>
    <property type="project" value="UniProtKB-ARBA"/>
</dbReference>
<dbReference type="EMBL" id="JBGFUD010001378">
    <property type="protein sequence ID" value="MFH4976206.1"/>
    <property type="molecule type" value="Genomic_DNA"/>
</dbReference>
<dbReference type="PROSITE" id="PS50186">
    <property type="entry name" value="DEP"/>
    <property type="match status" value="1"/>
</dbReference>
<dbReference type="GO" id="GO:0048598">
    <property type="term" value="P:embryonic morphogenesis"/>
    <property type="evidence" value="ECO:0007669"/>
    <property type="project" value="UniProtKB-ARBA"/>
</dbReference>
<dbReference type="Gene3D" id="1.10.10.10">
    <property type="entry name" value="Winged helix-like DNA-binding domain superfamily/Winged helix DNA-binding domain"/>
    <property type="match status" value="1"/>
</dbReference>
<name>A0ABD6E9A4_9BILA</name>
<dbReference type="FunFam" id="1.10.10.10:FF:000400">
    <property type="entry name" value="DiSHevelled related"/>
    <property type="match status" value="1"/>
</dbReference>
<keyword evidence="11" id="KW-1185">Reference proteome</keyword>
<keyword evidence="7" id="KW-0472">Membrane</keyword>
<dbReference type="InterPro" id="IPR036388">
    <property type="entry name" value="WH-like_DNA-bd_sf"/>
</dbReference>
<evidence type="ECO:0000259" key="9">
    <source>
        <dbReference type="PROSITE" id="PS50186"/>
    </source>
</evidence>
<dbReference type="InterPro" id="IPR000591">
    <property type="entry name" value="DEP_dom"/>
</dbReference>
<evidence type="ECO:0000259" key="8">
    <source>
        <dbReference type="PROSITE" id="PS50106"/>
    </source>
</evidence>
<dbReference type="InterPro" id="IPR001478">
    <property type="entry name" value="PDZ"/>
</dbReference>
<dbReference type="PANTHER" id="PTHR10878:SF24">
    <property type="entry name" value="SEGMENT POLARITY PROTEIN DISHEVELLED HOMOLOG MIG-5"/>
    <property type="match status" value="1"/>
</dbReference>
<dbReference type="SMART" id="SM00049">
    <property type="entry name" value="DEP"/>
    <property type="match status" value="1"/>
</dbReference>
<evidence type="ECO:0000256" key="4">
    <source>
        <dbReference type="ARBA" id="ARBA00022473"/>
    </source>
</evidence>
<protein>
    <recommendedName>
        <fullName evidence="12">Dishevelled</fullName>
    </recommendedName>
</protein>
<dbReference type="SMART" id="SM00228">
    <property type="entry name" value="PDZ"/>
    <property type="match status" value="1"/>
</dbReference>
<sequence length="476" mass="52802">MSYPRIDVITLPMKNGAFLGISVVGHDGGIFVSDIVKDGAVALDGRIEVGDQIIQVNRTSFEDLTDDQAVKLLRQAAVSRRPVTLYVAKRPFNGDYQSDVFSGLASETLPIDVSLWVKTTQQTNVKPLKPFAIDDSSMMNGEVIMEEDNDTDVEGAYLERKNGFVGAVARINTAKSRIPEPALASTHIYSAEDVARRRENEENEQLVDTLNVNMDPTTILKYMARPDSGLQIKNRKWLKIPVPMSFIGREFVDWLMEHVHGISDRKEARIFAAKLLAEGHIRHVVNKLTFTEKCYYVFEDSILSVRNNNTTDSSSGKTGAEATTEVTYVGSPAPAIPVRPNKCNGNVRQPPATNVSTMIDQTWPLSPITVYGPPPRRSDCESPMTNDYASMIGPEVQSSAFMAMATEAPTLKLPHFPANPHTNAIRMRPDDDHQVPQPPNTPSAMSIIQRTAACEASETDFEVVDDDRRRIVREEK</sequence>
<dbReference type="Gene3D" id="2.30.42.10">
    <property type="match status" value="1"/>
</dbReference>
<dbReference type="Proteomes" id="UP001608902">
    <property type="component" value="Unassembled WGS sequence"/>
</dbReference>